<protein>
    <recommendedName>
        <fullName evidence="8">RNA polymerase III RPC4-domain-containing protein</fullName>
    </recommendedName>
</protein>
<keyword evidence="4" id="KW-0539">Nucleus</keyword>
<feature type="compositionally biased region" description="Acidic residues" evidence="5">
    <location>
        <begin position="255"/>
        <end position="268"/>
    </location>
</feature>
<feature type="compositionally biased region" description="Polar residues" evidence="5">
    <location>
        <begin position="52"/>
        <end position="79"/>
    </location>
</feature>
<evidence type="ECO:0008006" key="8">
    <source>
        <dbReference type="Google" id="ProtNLM"/>
    </source>
</evidence>
<feature type="compositionally biased region" description="Basic and acidic residues" evidence="5">
    <location>
        <begin position="332"/>
        <end position="357"/>
    </location>
</feature>
<evidence type="ECO:0000256" key="5">
    <source>
        <dbReference type="SAM" id="MobiDB-lite"/>
    </source>
</evidence>
<reference evidence="6 7" key="1">
    <citation type="submission" date="2023-01" db="EMBL/GenBank/DDBJ databases">
        <title>Analysis of 21 Apiospora genomes using comparative genomics revels a genus with tremendous synthesis potential of carbohydrate active enzymes and secondary metabolites.</title>
        <authorList>
            <person name="Sorensen T."/>
        </authorList>
    </citation>
    <scope>NUCLEOTIDE SEQUENCE [LARGE SCALE GENOMIC DNA]</scope>
    <source>
        <strain evidence="6 7">CBS 83171</strain>
    </source>
</reference>
<feature type="compositionally biased region" description="Gly residues" evidence="5">
    <location>
        <begin position="168"/>
        <end position="186"/>
    </location>
</feature>
<dbReference type="PANTHER" id="PTHR13408">
    <property type="entry name" value="DNA-DIRECTED RNA POLYMERASE III"/>
    <property type="match status" value="1"/>
</dbReference>
<organism evidence="6 7">
    <name type="scientific">Apiospora saccharicola</name>
    <dbReference type="NCBI Taxonomy" id="335842"/>
    <lineage>
        <taxon>Eukaryota</taxon>
        <taxon>Fungi</taxon>
        <taxon>Dikarya</taxon>
        <taxon>Ascomycota</taxon>
        <taxon>Pezizomycotina</taxon>
        <taxon>Sordariomycetes</taxon>
        <taxon>Xylariomycetidae</taxon>
        <taxon>Amphisphaeriales</taxon>
        <taxon>Apiosporaceae</taxon>
        <taxon>Apiospora</taxon>
    </lineage>
</organism>
<evidence type="ECO:0000256" key="1">
    <source>
        <dbReference type="ARBA" id="ARBA00004123"/>
    </source>
</evidence>
<accession>A0ABR1TM52</accession>
<feature type="compositionally biased region" description="Basic and acidic residues" evidence="5">
    <location>
        <begin position="95"/>
        <end position="126"/>
    </location>
</feature>
<keyword evidence="7" id="KW-1185">Reference proteome</keyword>
<dbReference type="EMBL" id="JAQQWM010000009">
    <property type="protein sequence ID" value="KAK8046773.1"/>
    <property type="molecule type" value="Genomic_DNA"/>
</dbReference>
<feature type="region of interest" description="Disordered" evidence="5">
    <location>
        <begin position="280"/>
        <end position="357"/>
    </location>
</feature>
<feature type="compositionally biased region" description="Basic and acidic residues" evidence="5">
    <location>
        <begin position="239"/>
        <end position="248"/>
    </location>
</feature>
<dbReference type="Proteomes" id="UP001446871">
    <property type="component" value="Unassembled WGS sequence"/>
</dbReference>
<comment type="subcellular location">
    <subcellularLocation>
        <location evidence="1">Nucleus</location>
    </subcellularLocation>
</comment>
<dbReference type="Pfam" id="PF05132">
    <property type="entry name" value="RNA_pol_Rpc4"/>
    <property type="match status" value="1"/>
</dbReference>
<name>A0ABR1TM52_9PEZI</name>
<keyword evidence="2" id="KW-0240">DNA-directed RNA polymerase</keyword>
<feature type="compositionally biased region" description="Polar residues" evidence="5">
    <location>
        <begin position="427"/>
        <end position="440"/>
    </location>
</feature>
<comment type="caution">
    <text evidence="6">The sequence shown here is derived from an EMBL/GenBank/DDBJ whole genome shotgun (WGS) entry which is preliminary data.</text>
</comment>
<evidence type="ECO:0000256" key="2">
    <source>
        <dbReference type="ARBA" id="ARBA00022478"/>
    </source>
</evidence>
<dbReference type="InterPro" id="IPR007811">
    <property type="entry name" value="RPC4"/>
</dbReference>
<feature type="region of interest" description="Disordered" evidence="5">
    <location>
        <begin position="1"/>
        <end position="268"/>
    </location>
</feature>
<feature type="compositionally biased region" description="Basic and acidic residues" evidence="5">
    <location>
        <begin position="280"/>
        <end position="292"/>
    </location>
</feature>
<feature type="compositionally biased region" description="Low complexity" evidence="5">
    <location>
        <begin position="1"/>
        <end position="13"/>
    </location>
</feature>
<feature type="compositionally biased region" description="Low complexity" evidence="5">
    <location>
        <begin position="24"/>
        <end position="35"/>
    </location>
</feature>
<dbReference type="PANTHER" id="PTHR13408:SF0">
    <property type="entry name" value="DNA-DIRECTED RNA POLYMERASE III SUBUNIT RPC4"/>
    <property type="match status" value="1"/>
</dbReference>
<evidence type="ECO:0000256" key="4">
    <source>
        <dbReference type="ARBA" id="ARBA00023242"/>
    </source>
</evidence>
<evidence type="ECO:0000313" key="6">
    <source>
        <dbReference type="EMBL" id="KAK8046773.1"/>
    </source>
</evidence>
<feature type="compositionally biased region" description="Gly residues" evidence="5">
    <location>
        <begin position="14"/>
        <end position="23"/>
    </location>
</feature>
<evidence type="ECO:0000313" key="7">
    <source>
        <dbReference type="Proteomes" id="UP001446871"/>
    </source>
</evidence>
<sequence length="543" mass="58012">MPPRGSRAGVRGAARGGRGGASARGGSAVAAVAASTPVATSGNADDTGATDVPSTEQAGASASNISGRADGSQSATPAPSTRGGPKFKPRARRRNSGDRAQLEEQREKDLAAKIKMEEREQRDADRRARRGGRGGRGGDSSRGGMVRRTVTGHGPFSAIPGDAVKNGGASGGYSGYGRSGPGGSNFRGGEKPEGFPRYMDRRANDVRVNIDQLRDDAPPESTYGGSQKSSGSMPYSIPRVEHKKEDLKVATTAELEAEEQQDDDEETYTDLRAEMLREKDAEMSAAKDEELWHAAPTNPEDVRVKPEPGTEMEDAMDIDNIPVKPEAPPSPELKKKPKPEELDARDLAKERKRERVAQDLETQYAIADARALMEELNVSQPGDEEHGHERDGRLYLFQFPPILPPLSRVSENDDLVELDSAPGNNKGAKTNAKTPASSASAWPAEGGFIGKLNVRKSGKVELDWGGMPYEIRLGTETGFLTTAIIVDEPENNAADGQGKATGMGKVYNKFVAAPILGEEEDWDPDLAEYGLCDPAGLQPSEHS</sequence>
<feature type="compositionally biased region" description="Polar residues" evidence="5">
    <location>
        <begin position="223"/>
        <end position="233"/>
    </location>
</feature>
<feature type="region of interest" description="Disordered" evidence="5">
    <location>
        <begin position="420"/>
        <end position="440"/>
    </location>
</feature>
<evidence type="ECO:0000256" key="3">
    <source>
        <dbReference type="ARBA" id="ARBA00023163"/>
    </source>
</evidence>
<keyword evidence="3" id="KW-0804">Transcription</keyword>
<gene>
    <name evidence="6" type="ORF">PG996_014837</name>
</gene>
<feature type="compositionally biased region" description="Basic residues" evidence="5">
    <location>
        <begin position="85"/>
        <end position="94"/>
    </location>
</feature>
<proteinExistence type="predicted"/>
<feature type="compositionally biased region" description="Basic and acidic residues" evidence="5">
    <location>
        <begin position="188"/>
        <end position="205"/>
    </location>
</feature>